<keyword evidence="12 13" id="KW-0407">Ion channel</keyword>
<evidence type="ECO:0000256" key="2">
    <source>
        <dbReference type="ARBA" id="ARBA00008685"/>
    </source>
</evidence>
<evidence type="ECO:0000256" key="4">
    <source>
        <dbReference type="ARBA" id="ARBA00022692"/>
    </source>
</evidence>
<comment type="similarity">
    <text evidence="2 13">Belongs to the glutamate-gated ion channel (TC 1.A.10.1) family.</text>
</comment>
<feature type="signal peptide" evidence="16">
    <location>
        <begin position="1"/>
        <end position="18"/>
    </location>
</feature>
<dbReference type="PANTHER" id="PTHR18966">
    <property type="entry name" value="IONOTROPIC GLUTAMATE RECEPTOR"/>
    <property type="match status" value="1"/>
</dbReference>
<evidence type="ECO:0000256" key="6">
    <source>
        <dbReference type="ARBA" id="ARBA00022989"/>
    </source>
</evidence>
<feature type="chain" id="PRO_5024348413" description="Glutamate receptor" evidence="16">
    <location>
        <begin position="19"/>
        <end position="865"/>
    </location>
</feature>
<keyword evidence="6 15" id="KW-1133">Transmembrane helix</keyword>
<evidence type="ECO:0000313" key="18">
    <source>
        <dbReference type="EMBL" id="KAE8124756.1"/>
    </source>
</evidence>
<dbReference type="SUPFAM" id="SSF53822">
    <property type="entry name" value="Periplasmic binding protein-like I"/>
    <property type="match status" value="1"/>
</dbReference>
<dbReference type="Pfam" id="PF00060">
    <property type="entry name" value="Lig_chan"/>
    <property type="match status" value="1"/>
</dbReference>
<dbReference type="Gene3D" id="3.40.190.10">
    <property type="entry name" value="Periplasmic binding protein-like II"/>
    <property type="match status" value="2"/>
</dbReference>
<evidence type="ECO:0000256" key="12">
    <source>
        <dbReference type="ARBA" id="ARBA00023303"/>
    </source>
</evidence>
<dbReference type="InterPro" id="IPR017103">
    <property type="entry name" value="Iontropic_Glu_rcpt_pln"/>
</dbReference>
<evidence type="ECO:0000259" key="17">
    <source>
        <dbReference type="SMART" id="SM00079"/>
    </source>
</evidence>
<dbReference type="FunFam" id="3.40.190.10:FF:000054">
    <property type="entry name" value="Glutamate receptor"/>
    <property type="match status" value="1"/>
</dbReference>
<evidence type="ECO:0000313" key="19">
    <source>
        <dbReference type="Proteomes" id="UP000327013"/>
    </source>
</evidence>
<dbReference type="InterPro" id="IPR015683">
    <property type="entry name" value="Ionotropic_Glu_rcpt"/>
</dbReference>
<dbReference type="CDD" id="cd19990">
    <property type="entry name" value="PBP1_GABAb_receptor_plant"/>
    <property type="match status" value="1"/>
</dbReference>
<name>A0A5N6RQM9_9ROSI</name>
<keyword evidence="11 13" id="KW-1071">Ligand-gated ion channel</keyword>
<dbReference type="OrthoDB" id="5984008at2759"/>
<evidence type="ECO:0000256" key="10">
    <source>
        <dbReference type="ARBA" id="ARBA00023180"/>
    </source>
</evidence>
<feature type="disulfide bond" evidence="14">
    <location>
        <begin position="722"/>
        <end position="777"/>
    </location>
</feature>
<keyword evidence="14" id="KW-1015">Disulfide bond</keyword>
<dbReference type="InterPro" id="IPR028082">
    <property type="entry name" value="Peripla_BP_I"/>
</dbReference>
<evidence type="ECO:0000256" key="9">
    <source>
        <dbReference type="ARBA" id="ARBA00023170"/>
    </source>
</evidence>
<gene>
    <name evidence="18" type="ORF">FH972_019612</name>
</gene>
<keyword evidence="8 13" id="KW-0472">Membrane</keyword>
<sequence length="865" mass="97045">MDFTFFAIVLLLAQGATADVGRTNILANDQVMIRGTIGAIVDNSSRFGMEQKVAMEMAIKDVYDETGQSCGLLMKASQREPYQTAVAALDLINKQEVQAILLPQTWEEASLVAEFGNQAKIPILSITDSTPIWATKKWPFLLQASPDQNAQMKVIAAIVASWEWHQVNVIYEDIDSFRSGVTPHLSDALREVGVEVSNLVALSPFDSSSLSTELERLESEQCRVFLVHMSLPLAEQFFVKAKEMNMMEKDYVWITTNPITSLVHSLNASTISSMQGTIGVKSYYPQQDPHFQNFHTRFRKNFSLENPDEDNHEPGTSAMQAYDVVRTVCLAMRESSNGGQQLLDKIMLREINGSYGRSVQFIDRKVAPAQIFQIINVIGKSYNELGFWSYGKGFSKTTGDRALYNTSMRHLGRVFWPGGPWTTPRGWIPSTNSKPLRIAVPTKSSFKQYVKVEHDNSTNTTYSGFAINLFKATVESLPFDLKYNFTPFYGSYDQIVEQIYLKNFDAAVGDVAIVANRYKHAEFTHPYTESGLVMIVPARTQNNNRALLFMKPFTKAMWALIGAINIYNGFVVWLIERKYCPELKGSALNQIGVLLCSAFTTLFSLHGGKLHSNLSRMATVVWLFVALVLTQTYVANLTSILTVQRLEPTVADVESLRNGNAMVGYCRGSFVANYLMEVLNIHQNNIKNYNSPEEYAEALRSQEIAAAFLEVPYAKLFLAKYCKEFIIAGPTFKVGGFGFVFPRGSLLLADVTKALLNVSESGRLRDLENSMIASVKCVDRESIDDMSSLSPSSFWVLFIFTGGTSTIALLLYVVCHKRFGHKTVWRLVLAVMRGWWHRKKSFSRRVSGVERSTSFSYTSYSSTHV</sequence>
<dbReference type="GO" id="GO:0015276">
    <property type="term" value="F:ligand-gated monoatomic ion channel activity"/>
    <property type="evidence" value="ECO:0007669"/>
    <property type="project" value="InterPro"/>
</dbReference>
<dbReference type="FunFam" id="3.40.50.2300:FF:000188">
    <property type="entry name" value="Glutamate receptor"/>
    <property type="match status" value="1"/>
</dbReference>
<dbReference type="CDD" id="cd13686">
    <property type="entry name" value="GluR_Plant"/>
    <property type="match status" value="1"/>
</dbReference>
<feature type="transmembrane region" description="Helical" evidence="15">
    <location>
        <begin position="556"/>
        <end position="575"/>
    </location>
</feature>
<feature type="domain" description="Ionotropic glutamate receptor C-terminal" evidence="17">
    <location>
        <begin position="437"/>
        <end position="774"/>
    </location>
</feature>
<dbReference type="PIRSF" id="PIRSF037090">
    <property type="entry name" value="Iontro_Glu-like_rcpt_pln"/>
    <property type="match status" value="1"/>
</dbReference>
<evidence type="ECO:0000256" key="11">
    <source>
        <dbReference type="ARBA" id="ARBA00023286"/>
    </source>
</evidence>
<keyword evidence="3 13" id="KW-0813">Transport</keyword>
<evidence type="ECO:0000256" key="13">
    <source>
        <dbReference type="PIRNR" id="PIRNR037090"/>
    </source>
</evidence>
<keyword evidence="19" id="KW-1185">Reference proteome</keyword>
<evidence type="ECO:0000256" key="5">
    <source>
        <dbReference type="ARBA" id="ARBA00022729"/>
    </source>
</evidence>
<evidence type="ECO:0000256" key="16">
    <source>
        <dbReference type="SAM" id="SignalP"/>
    </source>
</evidence>
<protein>
    <recommendedName>
        <fullName evidence="13">Glutamate receptor</fullName>
    </recommendedName>
</protein>
<dbReference type="EMBL" id="CM017328">
    <property type="protein sequence ID" value="KAE8124756.1"/>
    <property type="molecule type" value="Genomic_DNA"/>
</dbReference>
<feature type="transmembrane region" description="Helical" evidence="15">
    <location>
        <begin position="587"/>
        <end position="605"/>
    </location>
</feature>
<dbReference type="SUPFAM" id="SSF53850">
    <property type="entry name" value="Periplasmic binding protein-like II"/>
    <property type="match status" value="1"/>
</dbReference>
<comment type="function">
    <text evidence="13">Glutamate-gated receptor that probably acts as non-selective cation channel.</text>
</comment>
<keyword evidence="9 13" id="KW-0675">Receptor</keyword>
<evidence type="ECO:0000256" key="3">
    <source>
        <dbReference type="ARBA" id="ARBA00022448"/>
    </source>
</evidence>
<dbReference type="Pfam" id="PF01094">
    <property type="entry name" value="ANF_receptor"/>
    <property type="match status" value="1"/>
</dbReference>
<reference evidence="18 19" key="1">
    <citation type="submission" date="2019-06" db="EMBL/GenBank/DDBJ databases">
        <title>A chromosomal-level reference genome of Carpinus fangiana (Coryloideae, Betulaceae).</title>
        <authorList>
            <person name="Yang X."/>
            <person name="Wang Z."/>
            <person name="Zhang L."/>
            <person name="Hao G."/>
            <person name="Liu J."/>
            <person name="Yang Y."/>
        </authorList>
    </citation>
    <scope>NUCLEOTIDE SEQUENCE [LARGE SCALE GENOMIC DNA]</scope>
    <source>
        <strain evidence="18">Cfa_2016G</strain>
        <tissue evidence="18">Leaf</tissue>
    </source>
</reference>
<comment type="subcellular location">
    <subcellularLocation>
        <location evidence="1">Membrane</location>
        <topology evidence="1">Multi-pass membrane protein</topology>
    </subcellularLocation>
</comment>
<dbReference type="FunFam" id="1.10.287.70:FF:000172">
    <property type="entry name" value="Glutamate receptor"/>
    <property type="match status" value="1"/>
</dbReference>
<keyword evidence="10" id="KW-0325">Glycoprotein</keyword>
<dbReference type="SMART" id="SM00079">
    <property type="entry name" value="PBPe"/>
    <property type="match status" value="1"/>
</dbReference>
<feature type="transmembrane region" description="Helical" evidence="15">
    <location>
        <begin position="617"/>
        <end position="635"/>
    </location>
</feature>
<feature type="transmembrane region" description="Helical" evidence="15">
    <location>
        <begin position="794"/>
        <end position="813"/>
    </location>
</feature>
<accession>A0A5N6RQM9</accession>
<dbReference type="InterPro" id="IPR019594">
    <property type="entry name" value="Glu/Gly-bd"/>
</dbReference>
<keyword evidence="5 16" id="KW-0732">Signal</keyword>
<evidence type="ECO:0000256" key="8">
    <source>
        <dbReference type="ARBA" id="ARBA00023136"/>
    </source>
</evidence>
<dbReference type="GO" id="GO:0016020">
    <property type="term" value="C:membrane"/>
    <property type="evidence" value="ECO:0007669"/>
    <property type="project" value="UniProtKB-SubCell"/>
</dbReference>
<organism evidence="18 19">
    <name type="scientific">Carpinus fangiana</name>
    <dbReference type="NCBI Taxonomy" id="176857"/>
    <lineage>
        <taxon>Eukaryota</taxon>
        <taxon>Viridiplantae</taxon>
        <taxon>Streptophyta</taxon>
        <taxon>Embryophyta</taxon>
        <taxon>Tracheophyta</taxon>
        <taxon>Spermatophyta</taxon>
        <taxon>Magnoliopsida</taxon>
        <taxon>eudicotyledons</taxon>
        <taxon>Gunneridae</taxon>
        <taxon>Pentapetalae</taxon>
        <taxon>rosids</taxon>
        <taxon>fabids</taxon>
        <taxon>Fagales</taxon>
        <taxon>Betulaceae</taxon>
        <taxon>Carpinus</taxon>
    </lineage>
</organism>
<dbReference type="AlphaFoldDB" id="A0A5N6RQM9"/>
<dbReference type="Proteomes" id="UP000327013">
    <property type="component" value="Chromosome 8"/>
</dbReference>
<proteinExistence type="inferred from homology"/>
<evidence type="ECO:0000256" key="1">
    <source>
        <dbReference type="ARBA" id="ARBA00004141"/>
    </source>
</evidence>
<evidence type="ECO:0000256" key="7">
    <source>
        <dbReference type="ARBA" id="ARBA00023065"/>
    </source>
</evidence>
<dbReference type="InterPro" id="IPR044440">
    <property type="entry name" value="GABAb_receptor_plant_PBP1"/>
</dbReference>
<dbReference type="InterPro" id="IPR001828">
    <property type="entry name" value="ANF_lig-bd_rcpt"/>
</dbReference>
<keyword evidence="7 13" id="KW-0406">Ion transport</keyword>
<evidence type="ECO:0000256" key="14">
    <source>
        <dbReference type="PIRSR" id="PIRSR037090-50"/>
    </source>
</evidence>
<evidence type="ECO:0000256" key="15">
    <source>
        <dbReference type="SAM" id="Phobius"/>
    </source>
</evidence>
<keyword evidence="4 15" id="KW-0812">Transmembrane</keyword>
<dbReference type="InterPro" id="IPR001320">
    <property type="entry name" value="Iontro_rcpt_C"/>
</dbReference>
<dbReference type="Gene3D" id="3.40.50.2300">
    <property type="match status" value="2"/>
</dbReference>
<dbReference type="Pfam" id="PF10613">
    <property type="entry name" value="Lig_chan-Glu_bd"/>
    <property type="match status" value="1"/>
</dbReference>